<keyword evidence="2" id="KW-1185">Reference proteome</keyword>
<name>A0A543N7F6_9ACTN</name>
<evidence type="ECO:0000313" key="2">
    <source>
        <dbReference type="Proteomes" id="UP000317422"/>
    </source>
</evidence>
<dbReference type="EMBL" id="VFQC01000003">
    <property type="protein sequence ID" value="TQN27765.1"/>
    <property type="molecule type" value="Genomic_DNA"/>
</dbReference>
<gene>
    <name evidence="1" type="ORF">FHX37_4494</name>
</gene>
<accession>A0A543N7F6</accession>
<reference evidence="1 2" key="1">
    <citation type="submission" date="2019-06" db="EMBL/GenBank/DDBJ databases">
        <title>Sequencing the genomes of 1000 actinobacteria strains.</title>
        <authorList>
            <person name="Klenk H.-P."/>
        </authorList>
    </citation>
    <scope>NUCLEOTIDE SEQUENCE [LARGE SCALE GENOMIC DNA]</scope>
    <source>
        <strain evidence="1 2">DSM 45015</strain>
    </source>
</reference>
<comment type="caution">
    <text evidence="1">The sequence shown here is derived from an EMBL/GenBank/DDBJ whole genome shotgun (WGS) entry which is preliminary data.</text>
</comment>
<sequence length="168" mass="18712">MTTLTPEAAEPATTALFDTMVPLTLAADRRINPGRWVLSPKFAAADVTVFEDRSHAIEWMNAHAGTVRGCVRIAYETSRYETAWTLCEGLWGWLHISKDWWLWRTTHEVGVEAAQQCDIEAQARMLSALGQCTCGRTTLMRPNACTNVPAHFGSPLSTPSDKQHPRKS</sequence>
<dbReference type="RefSeq" id="WP_141926180.1">
    <property type="nucleotide sequence ID" value="NZ_VFQC01000003.1"/>
</dbReference>
<organism evidence="1 2">
    <name type="scientific">Haloactinospora alba</name>
    <dbReference type="NCBI Taxonomy" id="405555"/>
    <lineage>
        <taxon>Bacteria</taxon>
        <taxon>Bacillati</taxon>
        <taxon>Actinomycetota</taxon>
        <taxon>Actinomycetes</taxon>
        <taxon>Streptosporangiales</taxon>
        <taxon>Nocardiopsidaceae</taxon>
        <taxon>Haloactinospora</taxon>
    </lineage>
</organism>
<dbReference type="AlphaFoldDB" id="A0A543N7F6"/>
<dbReference type="Proteomes" id="UP000317422">
    <property type="component" value="Unassembled WGS sequence"/>
</dbReference>
<protein>
    <submittedName>
        <fullName evidence="1">Uncharacterized protein</fullName>
    </submittedName>
</protein>
<proteinExistence type="predicted"/>
<evidence type="ECO:0000313" key="1">
    <source>
        <dbReference type="EMBL" id="TQN27765.1"/>
    </source>
</evidence>
<dbReference type="OrthoDB" id="5521887at2"/>